<dbReference type="InterPro" id="IPR052727">
    <property type="entry name" value="Rab4/Rab5_effector"/>
</dbReference>
<accession>A0ABD3FBD1</accession>
<dbReference type="AlphaFoldDB" id="A0ABD3FBD1"/>
<evidence type="ECO:0000313" key="2">
    <source>
        <dbReference type="Proteomes" id="UP001632037"/>
    </source>
</evidence>
<dbReference type="PANTHER" id="PTHR13510:SF44">
    <property type="entry name" value="RABENOSYN-5"/>
    <property type="match status" value="1"/>
</dbReference>
<dbReference type="EMBL" id="JBIMZQ010000026">
    <property type="protein sequence ID" value="KAL3663741.1"/>
    <property type="molecule type" value="Genomic_DNA"/>
</dbReference>
<dbReference type="Gene3D" id="3.30.530.20">
    <property type="match status" value="1"/>
</dbReference>
<dbReference type="CDD" id="cd00065">
    <property type="entry name" value="FYVE_like_SF"/>
    <property type="match status" value="1"/>
</dbReference>
<name>A0ABD3FBD1_9STRA</name>
<gene>
    <name evidence="1" type="ORF">V7S43_011156</name>
</gene>
<sequence>MEETFSGARISIHEAKVSFPLPKGYFPDVNVSEEQTQEYRDLVRQRLEAILSDEKCCNERLANGLPSLNPRDWKSVRSFDGLQLFRRRHRGRATAELAAEEDFPQAIGAVANGQPSVVALGNIPGTIEDVLYGFAGTTDEETRTTLSFLLPTTDAAILRNLELATVDDPLHYFGLKWLYAARSIGAPRDLCCLQAMGVEVDSCDNKYGYLMLHSVDLTECPSFKTNVVRGKVFFTCIFRETTPGFVDVLARGIFDMSGGNLFPKFLAPCTTSAFIGGLRKLVDCANAKKLTVLARRTVSRVQIEEDFAQLPPPRKKAVCVVCMKRDGSGFFGVHLRSCRVCGMPICSKCQTKDKRVFLGCSRPWSPVPCCPMCALEAQRMTNFYPFGAEFAVVADYFTEKSAISYTSTNLTSFGLPLADQIAACAESKESPGGVLQCPNASKLSEQEVQSDDSFCESLSDLDASQICPSSTCSSNDEGVDKEGTEQLPAVVEELLRSDAKIDCQREQVEFTQRYLHLQSGEPPAPSRTTIADFRGEMTKVFLQRESETSSRHKELAATLLALQSTADQIYGDVVAHNQ</sequence>
<evidence type="ECO:0008006" key="3">
    <source>
        <dbReference type="Google" id="ProtNLM"/>
    </source>
</evidence>
<keyword evidence="2" id="KW-1185">Reference proteome</keyword>
<organism evidence="1 2">
    <name type="scientific">Phytophthora oleae</name>
    <dbReference type="NCBI Taxonomy" id="2107226"/>
    <lineage>
        <taxon>Eukaryota</taxon>
        <taxon>Sar</taxon>
        <taxon>Stramenopiles</taxon>
        <taxon>Oomycota</taxon>
        <taxon>Peronosporomycetes</taxon>
        <taxon>Peronosporales</taxon>
        <taxon>Peronosporaceae</taxon>
        <taxon>Phytophthora</taxon>
    </lineage>
</organism>
<dbReference type="Proteomes" id="UP001632037">
    <property type="component" value="Unassembled WGS sequence"/>
</dbReference>
<dbReference type="InterPro" id="IPR023393">
    <property type="entry name" value="START-like_dom_sf"/>
</dbReference>
<evidence type="ECO:0000313" key="1">
    <source>
        <dbReference type="EMBL" id="KAL3663741.1"/>
    </source>
</evidence>
<comment type="caution">
    <text evidence="1">The sequence shown here is derived from an EMBL/GenBank/DDBJ whole genome shotgun (WGS) entry which is preliminary data.</text>
</comment>
<dbReference type="PANTHER" id="PTHR13510">
    <property type="entry name" value="FYVE-FINGER-CONTAINING RAB5 EFFECTOR PROTEIN RABENOSYN-5-RELATED"/>
    <property type="match status" value="1"/>
</dbReference>
<reference evidence="1 2" key="1">
    <citation type="submission" date="2024-09" db="EMBL/GenBank/DDBJ databases">
        <title>Genome sequencing and assembly of Phytophthora oleae, isolate VK10A, causative agent of rot of olive drupes.</title>
        <authorList>
            <person name="Conti Taguali S."/>
            <person name="Riolo M."/>
            <person name="La Spada F."/>
            <person name="Cacciola S.O."/>
            <person name="Dionisio G."/>
        </authorList>
    </citation>
    <scope>NUCLEOTIDE SEQUENCE [LARGE SCALE GENOMIC DNA]</scope>
    <source>
        <strain evidence="1 2">VK10A</strain>
    </source>
</reference>
<protein>
    <recommendedName>
        <fullName evidence="3">FYVE-type domain-containing protein</fullName>
    </recommendedName>
</protein>
<proteinExistence type="predicted"/>